<proteinExistence type="predicted"/>
<dbReference type="InParanoid" id="A0A0D0AK15"/>
<keyword evidence="2" id="KW-1185">Reference proteome</keyword>
<name>A0A0D0AK15_9AGAM</name>
<protein>
    <recommendedName>
        <fullName evidence="3">Isopenicillin N synthase-like Fe(2+) 2OG dioxygenase domain-containing protein</fullName>
    </recommendedName>
</protein>
<evidence type="ECO:0000313" key="2">
    <source>
        <dbReference type="Proteomes" id="UP000054485"/>
    </source>
</evidence>
<organism evidence="1 2">
    <name type="scientific">Suillus luteus UH-Slu-Lm8-n1</name>
    <dbReference type="NCBI Taxonomy" id="930992"/>
    <lineage>
        <taxon>Eukaryota</taxon>
        <taxon>Fungi</taxon>
        <taxon>Dikarya</taxon>
        <taxon>Basidiomycota</taxon>
        <taxon>Agaricomycotina</taxon>
        <taxon>Agaricomycetes</taxon>
        <taxon>Agaricomycetidae</taxon>
        <taxon>Boletales</taxon>
        <taxon>Suillineae</taxon>
        <taxon>Suillaceae</taxon>
        <taxon>Suillus</taxon>
    </lineage>
</organism>
<dbReference type="SUPFAM" id="SSF51197">
    <property type="entry name" value="Clavaminate synthase-like"/>
    <property type="match status" value="1"/>
</dbReference>
<dbReference type="OrthoDB" id="2676464at2759"/>
<evidence type="ECO:0008006" key="3">
    <source>
        <dbReference type="Google" id="ProtNLM"/>
    </source>
</evidence>
<dbReference type="AlphaFoldDB" id="A0A0D0AK15"/>
<dbReference type="STRING" id="930992.A0A0D0AK15"/>
<evidence type="ECO:0000313" key="1">
    <source>
        <dbReference type="EMBL" id="KIK34612.1"/>
    </source>
</evidence>
<dbReference type="Proteomes" id="UP000054485">
    <property type="component" value="Unassembled WGS sequence"/>
</dbReference>
<gene>
    <name evidence="1" type="ORF">CY34DRAFT_812809</name>
</gene>
<accession>A0A0D0AK15</accession>
<reference evidence="1 2" key="1">
    <citation type="submission" date="2014-04" db="EMBL/GenBank/DDBJ databases">
        <authorList>
            <consortium name="DOE Joint Genome Institute"/>
            <person name="Kuo A."/>
            <person name="Ruytinx J."/>
            <person name="Rineau F."/>
            <person name="Colpaert J."/>
            <person name="Kohler A."/>
            <person name="Nagy L.G."/>
            <person name="Floudas D."/>
            <person name="Copeland A."/>
            <person name="Barry K.W."/>
            <person name="Cichocki N."/>
            <person name="Veneault-Fourrey C."/>
            <person name="LaButti K."/>
            <person name="Lindquist E.A."/>
            <person name="Lipzen A."/>
            <person name="Lundell T."/>
            <person name="Morin E."/>
            <person name="Murat C."/>
            <person name="Sun H."/>
            <person name="Tunlid A."/>
            <person name="Henrissat B."/>
            <person name="Grigoriev I.V."/>
            <person name="Hibbett D.S."/>
            <person name="Martin F."/>
            <person name="Nordberg H.P."/>
            <person name="Cantor M.N."/>
            <person name="Hua S.X."/>
        </authorList>
    </citation>
    <scope>NUCLEOTIDE SEQUENCE [LARGE SCALE GENOMIC DNA]</scope>
    <source>
        <strain evidence="1 2">UH-Slu-Lm8-n1</strain>
    </source>
</reference>
<dbReference type="EMBL" id="KN835728">
    <property type="protein sequence ID" value="KIK34612.1"/>
    <property type="molecule type" value="Genomic_DNA"/>
</dbReference>
<reference evidence="2" key="2">
    <citation type="submission" date="2015-01" db="EMBL/GenBank/DDBJ databases">
        <title>Evolutionary Origins and Diversification of the Mycorrhizal Mutualists.</title>
        <authorList>
            <consortium name="DOE Joint Genome Institute"/>
            <consortium name="Mycorrhizal Genomics Consortium"/>
            <person name="Kohler A."/>
            <person name="Kuo A."/>
            <person name="Nagy L.G."/>
            <person name="Floudas D."/>
            <person name="Copeland A."/>
            <person name="Barry K.W."/>
            <person name="Cichocki N."/>
            <person name="Veneault-Fourrey C."/>
            <person name="LaButti K."/>
            <person name="Lindquist E.A."/>
            <person name="Lipzen A."/>
            <person name="Lundell T."/>
            <person name="Morin E."/>
            <person name="Murat C."/>
            <person name="Riley R."/>
            <person name="Ohm R."/>
            <person name="Sun H."/>
            <person name="Tunlid A."/>
            <person name="Henrissat B."/>
            <person name="Grigoriev I.V."/>
            <person name="Hibbett D.S."/>
            <person name="Martin F."/>
        </authorList>
    </citation>
    <scope>NUCLEOTIDE SEQUENCE [LARGE SCALE GENOMIC DNA]</scope>
    <source>
        <strain evidence="2">UH-Slu-Lm8-n1</strain>
    </source>
</reference>
<sequence length="107" mass="12143">MTFLTGGYYKPTIHRVIQPPSDQRAYDRLGAYYFAMPDNDVRLLPCAESPVLKRVGIERHCLDEDAPSCEAWRKGRTVAYGRVDLKKGVESGVEEEVIEGIVVKHYN</sequence>
<dbReference type="Gene3D" id="2.60.120.330">
    <property type="entry name" value="B-lactam Antibiotic, Isopenicillin N Synthase, Chain"/>
    <property type="match status" value="1"/>
</dbReference>
<dbReference type="InterPro" id="IPR027443">
    <property type="entry name" value="IPNS-like_sf"/>
</dbReference>
<dbReference type="HOGENOM" id="CLU_2339205_0_0_1"/>